<gene>
    <name evidence="1" type="ORF">HHA03_09890</name>
</gene>
<protein>
    <submittedName>
        <fullName evidence="1">Uncharacterized protein</fullName>
    </submittedName>
</protein>
<dbReference type="Proteomes" id="UP000321547">
    <property type="component" value="Unassembled WGS sequence"/>
</dbReference>
<accession>A0ABQ0VJU0</accession>
<evidence type="ECO:0000313" key="2">
    <source>
        <dbReference type="Proteomes" id="UP000321547"/>
    </source>
</evidence>
<sequence>MKDNREKLIVLLFIVGLVVVMTFGFSIINSVNQTHQQLNNEVQFLHQLVRDMEYNISETINRDLEEAGSDIHSVDVQYLSAEPDSQEVTADIFVTLKETNPDATYALKTIDIQSQEHKHHLLTYVSGTTYKVALSLPVTNNYTFNVTEEKADGAKRLMSTDESDLPIRDELSYDRINLMQHHIGLDSGEFMAGFDLNITDYQLDAFGLQHVTIEVWHDGNQVVNQDITDQLTREPSHEMEEYYTGASMSDDAYYYDDGTIESKMYRITSITGVFAWMV</sequence>
<evidence type="ECO:0000313" key="1">
    <source>
        <dbReference type="EMBL" id="GEM01457.1"/>
    </source>
</evidence>
<name>A0ABQ0VJU0_9BACI</name>
<organism evidence="1 2">
    <name type="scientific">Halolactibacillus halophilus</name>
    <dbReference type="NCBI Taxonomy" id="306540"/>
    <lineage>
        <taxon>Bacteria</taxon>
        <taxon>Bacillati</taxon>
        <taxon>Bacillota</taxon>
        <taxon>Bacilli</taxon>
        <taxon>Bacillales</taxon>
        <taxon>Bacillaceae</taxon>
        <taxon>Halolactibacillus</taxon>
    </lineage>
</organism>
<dbReference type="EMBL" id="BJWI01000010">
    <property type="protein sequence ID" value="GEM01457.1"/>
    <property type="molecule type" value="Genomic_DNA"/>
</dbReference>
<reference evidence="1 2" key="1">
    <citation type="submission" date="2019-07" db="EMBL/GenBank/DDBJ databases">
        <title>Whole genome shotgun sequence of Halolactibacillus halophilus NBRC 100868.</title>
        <authorList>
            <person name="Hosoyama A."/>
            <person name="Uohara A."/>
            <person name="Ohji S."/>
            <person name="Ichikawa N."/>
        </authorList>
    </citation>
    <scope>NUCLEOTIDE SEQUENCE [LARGE SCALE GENOMIC DNA]</scope>
    <source>
        <strain evidence="1 2">NBRC 100868</strain>
    </source>
</reference>
<comment type="caution">
    <text evidence="1">The sequence shown here is derived from an EMBL/GenBank/DDBJ whole genome shotgun (WGS) entry which is preliminary data.</text>
</comment>
<proteinExistence type="predicted"/>
<dbReference type="RefSeq" id="WP_143423377.1">
    <property type="nucleotide sequence ID" value="NZ_BJWI01000010.1"/>
</dbReference>
<keyword evidence="2" id="KW-1185">Reference proteome</keyword>